<dbReference type="RefSeq" id="WP_026625039.1">
    <property type="nucleotide sequence ID" value="NZ_AP028867.1"/>
</dbReference>
<keyword evidence="7 10" id="KW-0067">ATP-binding</keyword>
<evidence type="ECO:0000256" key="7">
    <source>
        <dbReference type="ARBA" id="ARBA00022840"/>
    </source>
</evidence>
<dbReference type="EC" id="2.5.1.75" evidence="10"/>
<feature type="site" description="Interaction with substrate tRNA" evidence="10">
    <location>
        <position position="100"/>
    </location>
</feature>
<comment type="catalytic activity">
    <reaction evidence="9 10">
        <text>adenosine(37) in tRNA + dimethylallyl diphosphate = N(6)-dimethylallyladenosine(37) in tRNA + diphosphate</text>
        <dbReference type="Rhea" id="RHEA:26482"/>
        <dbReference type="Rhea" id="RHEA-COMP:10162"/>
        <dbReference type="Rhea" id="RHEA-COMP:10375"/>
        <dbReference type="ChEBI" id="CHEBI:33019"/>
        <dbReference type="ChEBI" id="CHEBI:57623"/>
        <dbReference type="ChEBI" id="CHEBI:74411"/>
        <dbReference type="ChEBI" id="CHEBI:74415"/>
        <dbReference type="EC" id="2.5.1.75"/>
    </reaction>
</comment>
<comment type="caution">
    <text evidence="10">Lacks conserved residue(s) required for the propagation of feature annotation.</text>
</comment>
<accession>A0A4Y8L8Y8</accession>
<feature type="region of interest" description="Interaction with substrate tRNA" evidence="10">
    <location>
        <begin position="34"/>
        <end position="37"/>
    </location>
</feature>
<dbReference type="Gene3D" id="3.40.50.300">
    <property type="entry name" value="P-loop containing nucleotide triphosphate hydrolases"/>
    <property type="match status" value="1"/>
</dbReference>
<dbReference type="InterPro" id="IPR018022">
    <property type="entry name" value="IPT"/>
</dbReference>
<evidence type="ECO:0000256" key="6">
    <source>
        <dbReference type="ARBA" id="ARBA00022741"/>
    </source>
</evidence>
<dbReference type="AlphaFoldDB" id="A0A4Y8L8Y8"/>
<comment type="caution">
    <text evidence="11">The sequence shown here is derived from an EMBL/GenBank/DDBJ whole genome shotgun (WGS) entry which is preliminary data.</text>
</comment>
<dbReference type="Gene3D" id="1.10.20.140">
    <property type="match status" value="1"/>
</dbReference>
<dbReference type="GO" id="GO:0005524">
    <property type="term" value="F:ATP binding"/>
    <property type="evidence" value="ECO:0007669"/>
    <property type="project" value="UniProtKB-UniRule"/>
</dbReference>
<dbReference type="EMBL" id="SOML01000001">
    <property type="protein sequence ID" value="TFD98538.1"/>
    <property type="molecule type" value="Genomic_DNA"/>
</dbReference>
<evidence type="ECO:0000256" key="3">
    <source>
        <dbReference type="ARBA" id="ARBA00005842"/>
    </source>
</evidence>
<comment type="similarity">
    <text evidence="3 10">Belongs to the IPP transferase family.</text>
</comment>
<keyword evidence="12" id="KW-1185">Reference proteome</keyword>
<comment type="subunit">
    <text evidence="10">Monomer.</text>
</comment>
<name>A0A4Y8L8Y8_9BACT</name>
<evidence type="ECO:0000313" key="11">
    <source>
        <dbReference type="EMBL" id="TFD98538.1"/>
    </source>
</evidence>
<dbReference type="SUPFAM" id="SSF52540">
    <property type="entry name" value="P-loop containing nucleoside triphosphate hydrolases"/>
    <property type="match status" value="2"/>
</dbReference>
<protein>
    <recommendedName>
        <fullName evidence="10">tRNA dimethylallyltransferase</fullName>
        <ecNumber evidence="10">2.5.1.75</ecNumber>
    </recommendedName>
    <alternativeName>
        <fullName evidence="10">Dimethylallyl diphosphate:tRNA dimethylallyltransferase</fullName>
        <shortName evidence="10">DMAPP:tRNA dimethylallyltransferase</shortName>
        <shortName evidence="10">DMATase</shortName>
    </alternativeName>
    <alternativeName>
        <fullName evidence="10">Isopentenyl-diphosphate:tRNA isopentenyltransferase</fullName>
        <shortName evidence="10">IPP transferase</shortName>
        <shortName evidence="10">IPPT</shortName>
        <shortName evidence="10">IPTase</shortName>
    </alternativeName>
</protein>
<dbReference type="Proteomes" id="UP000297861">
    <property type="component" value="Unassembled WGS sequence"/>
</dbReference>
<evidence type="ECO:0000256" key="1">
    <source>
        <dbReference type="ARBA" id="ARBA00001946"/>
    </source>
</evidence>
<proteinExistence type="inferred from homology"/>
<keyword evidence="4 10" id="KW-0808">Transferase</keyword>
<evidence type="ECO:0000313" key="12">
    <source>
        <dbReference type="Proteomes" id="UP000297861"/>
    </source>
</evidence>
<feature type="site" description="Interaction with substrate tRNA" evidence="10">
    <location>
        <position position="122"/>
    </location>
</feature>
<feature type="binding site" evidence="10">
    <location>
        <begin position="9"/>
        <end position="16"/>
    </location>
    <ligand>
        <name>ATP</name>
        <dbReference type="ChEBI" id="CHEBI:30616"/>
    </ligand>
</feature>
<dbReference type="GO" id="GO:0052381">
    <property type="term" value="F:tRNA dimethylallyltransferase activity"/>
    <property type="evidence" value="ECO:0007669"/>
    <property type="project" value="UniProtKB-UniRule"/>
</dbReference>
<dbReference type="HAMAP" id="MF_00185">
    <property type="entry name" value="IPP_trans"/>
    <property type="match status" value="1"/>
</dbReference>
<dbReference type="OrthoDB" id="9776390at2"/>
<dbReference type="NCBIfam" id="TIGR00174">
    <property type="entry name" value="miaA"/>
    <property type="match status" value="1"/>
</dbReference>
<keyword evidence="8 10" id="KW-0460">Magnesium</keyword>
<dbReference type="PANTHER" id="PTHR11088:SF60">
    <property type="entry name" value="TRNA DIMETHYLALLYLTRANSFERASE"/>
    <property type="match status" value="1"/>
</dbReference>
<comment type="function">
    <text evidence="2 10">Catalyzes the transfer of a dimethylallyl group onto the adenine at position 37 in tRNAs that read codons beginning with uridine, leading to the formation of N6-(dimethylallyl)adenosine (i(6)A).</text>
</comment>
<evidence type="ECO:0000256" key="8">
    <source>
        <dbReference type="ARBA" id="ARBA00022842"/>
    </source>
</evidence>
<dbReference type="InterPro" id="IPR039657">
    <property type="entry name" value="Dimethylallyltransferase"/>
</dbReference>
<keyword evidence="5 10" id="KW-0819">tRNA processing</keyword>
<dbReference type="STRING" id="1121485.GCA_000426485_00802"/>
<feature type="binding site" evidence="10">
    <location>
        <begin position="11"/>
        <end position="16"/>
    </location>
    <ligand>
        <name>substrate</name>
    </ligand>
</feature>
<evidence type="ECO:0000256" key="9">
    <source>
        <dbReference type="ARBA" id="ARBA00049563"/>
    </source>
</evidence>
<dbReference type="InterPro" id="IPR027417">
    <property type="entry name" value="P-loop_NTPase"/>
</dbReference>
<organism evidence="11 12">
    <name type="scientific">Dysgonomonas capnocytophagoides</name>
    <dbReference type="NCBI Taxonomy" id="45254"/>
    <lineage>
        <taxon>Bacteria</taxon>
        <taxon>Pseudomonadati</taxon>
        <taxon>Bacteroidota</taxon>
        <taxon>Bacteroidia</taxon>
        <taxon>Bacteroidales</taxon>
        <taxon>Dysgonomonadaceae</taxon>
        <taxon>Dysgonomonas</taxon>
    </lineage>
</organism>
<dbReference type="PANTHER" id="PTHR11088">
    <property type="entry name" value="TRNA DIMETHYLALLYLTRANSFERASE"/>
    <property type="match status" value="1"/>
</dbReference>
<dbReference type="PRINTS" id="PR00300">
    <property type="entry name" value="CLPPROTEASEA"/>
</dbReference>
<keyword evidence="6 10" id="KW-0547">Nucleotide-binding</keyword>
<dbReference type="GO" id="GO:0006400">
    <property type="term" value="P:tRNA modification"/>
    <property type="evidence" value="ECO:0007669"/>
    <property type="project" value="TreeGrafter"/>
</dbReference>
<gene>
    <name evidence="10 11" type="primary">miaA</name>
    <name evidence="11" type="ORF">E2605_00205</name>
</gene>
<evidence type="ECO:0000256" key="10">
    <source>
        <dbReference type="HAMAP-Rule" id="MF_00185"/>
    </source>
</evidence>
<dbReference type="InterPro" id="IPR001270">
    <property type="entry name" value="ClpA/B"/>
</dbReference>
<sequence length="300" mass="34458">MNKLVVLLGPTGVGKTELSVSLAEHWGCPIISADSRQLYKGLTIGTAAPTSDLLARVPHYMVGTLGVEDYYSASEFESEALSLIGELHKTHPQVIATGGSMMYIDALCKGIDDVPTIDESLRKEVYELFEKEGLEPIKAQLKLLDPIFYDQVDLKNHKRVIHALEVCLMTGKPYSSFRTNTPKKRPFEIIKIGLMRNREELYERINLRVDQMMKDGLLDEARKFYLYRNLNSLNTVGYKELFKYLDGEWNLEFAIEKIKQNSRIYSRKQMTWFKRDNSINWINLSENSPSDVFEKVLSFI</sequence>
<dbReference type="Pfam" id="PF01715">
    <property type="entry name" value="IPPT"/>
    <property type="match status" value="1"/>
</dbReference>
<evidence type="ECO:0000256" key="2">
    <source>
        <dbReference type="ARBA" id="ARBA00003213"/>
    </source>
</evidence>
<evidence type="ECO:0000256" key="5">
    <source>
        <dbReference type="ARBA" id="ARBA00022694"/>
    </source>
</evidence>
<evidence type="ECO:0000256" key="4">
    <source>
        <dbReference type="ARBA" id="ARBA00022679"/>
    </source>
</evidence>
<reference evidence="11 12" key="1">
    <citation type="submission" date="2019-03" db="EMBL/GenBank/DDBJ databases">
        <title>San Antonio Military Medical Center submission to MRSN (WRAIR), pending publication.</title>
        <authorList>
            <person name="Blyth D.M."/>
            <person name="Mccarthy S.L."/>
            <person name="Schall S.E."/>
            <person name="Stam J.A."/>
            <person name="Ong A.C."/>
            <person name="Mcgann P.T."/>
        </authorList>
    </citation>
    <scope>NUCLEOTIDE SEQUENCE [LARGE SCALE GENOMIC DNA]</scope>
    <source>
        <strain evidence="11 12">MRSN571793</strain>
    </source>
</reference>
<comment type="cofactor">
    <cofactor evidence="1 10">
        <name>Mg(2+)</name>
        <dbReference type="ChEBI" id="CHEBI:18420"/>
    </cofactor>
</comment>